<dbReference type="InterPro" id="IPR039561">
    <property type="entry name" value="Peptidase_M15C"/>
</dbReference>
<evidence type="ECO:0000259" key="2">
    <source>
        <dbReference type="Pfam" id="PF13539"/>
    </source>
</evidence>
<dbReference type="GO" id="GO:0004180">
    <property type="term" value="F:carboxypeptidase activity"/>
    <property type="evidence" value="ECO:0007669"/>
    <property type="project" value="UniProtKB-KW"/>
</dbReference>
<feature type="region of interest" description="Disordered" evidence="1">
    <location>
        <begin position="272"/>
        <end position="304"/>
    </location>
</feature>
<evidence type="ECO:0000256" key="1">
    <source>
        <dbReference type="SAM" id="MobiDB-lite"/>
    </source>
</evidence>
<feature type="region of interest" description="Disordered" evidence="1">
    <location>
        <begin position="166"/>
        <end position="186"/>
    </location>
</feature>
<feature type="compositionally biased region" description="Polar residues" evidence="1">
    <location>
        <begin position="173"/>
        <end position="182"/>
    </location>
</feature>
<evidence type="ECO:0000313" key="3">
    <source>
        <dbReference type="EMBL" id="PSL32020.1"/>
    </source>
</evidence>
<organism evidence="3 4">
    <name type="scientific">Chitinophaga ginsengisoli</name>
    <dbReference type="NCBI Taxonomy" id="363837"/>
    <lineage>
        <taxon>Bacteria</taxon>
        <taxon>Pseudomonadati</taxon>
        <taxon>Bacteroidota</taxon>
        <taxon>Chitinophagia</taxon>
        <taxon>Chitinophagales</taxon>
        <taxon>Chitinophagaceae</taxon>
        <taxon>Chitinophaga</taxon>
    </lineage>
</organism>
<feature type="region of interest" description="Disordered" evidence="1">
    <location>
        <begin position="322"/>
        <end position="353"/>
    </location>
</feature>
<dbReference type="OrthoDB" id="9799970at2"/>
<dbReference type="RefSeq" id="WP_106602238.1">
    <property type="nucleotide sequence ID" value="NZ_PYGK01000004.1"/>
</dbReference>
<feature type="compositionally biased region" description="Polar residues" evidence="1">
    <location>
        <begin position="133"/>
        <end position="142"/>
    </location>
</feature>
<dbReference type="Pfam" id="PF13539">
    <property type="entry name" value="Peptidase_M15_4"/>
    <property type="match status" value="1"/>
</dbReference>
<keyword evidence="3" id="KW-0645">Protease</keyword>
<evidence type="ECO:0000313" key="4">
    <source>
        <dbReference type="Proteomes" id="UP000240978"/>
    </source>
</evidence>
<keyword evidence="3" id="KW-0121">Carboxypeptidase</keyword>
<sequence>MKKKHTPYSCYEDLLRDYYGGHHRPKKKKQKSLTQSFDNGEVLTVKDNVPFEEYVVAASTDSNGEIFEEYVVQASAVNDETYFEEYVLQSSTAEENTYVPVYTPPTPSPVSENQDLLTNVLDPFSTEKAISDQAVSSSTTPAVSGADYADGAPDTASLLEDIKQMRGHDAPESPTQGSGSLSSREEEIVNDLQAILSGKKVYDPSAKKTVNREDVGKQQSIEEPSTPKGNDPASKNEHAIFDRIAQNMKFANAYNLGTIQVDAQELTNRFDDFDKIPETPPPPAPARKNAPAPVNKKSEEEPNPLEFLNDLDDIHRYHSQQPVATVTPEQAPSLQMSPPDTSGPNWPPRPTSIRPLTTAERAATFGTFTYEPDPSTFGGDGIRVTNNWAADNIVRVSIPQLNGKKIGNQVIQNGIINFHKAGEERLKALWAAWEAAGLLDRILTFEGGYAARFIRGTQNRSPRPLSNHAWGTAFDINAGTNGFGQEPALMGQKGCVRELVAIANQQGFFWGGHFKGKKDGMHFELGKTL</sequence>
<gene>
    <name evidence="3" type="ORF">CLV42_104323</name>
</gene>
<dbReference type="EMBL" id="PYGK01000004">
    <property type="protein sequence ID" value="PSL32020.1"/>
    <property type="molecule type" value="Genomic_DNA"/>
</dbReference>
<keyword evidence="3" id="KW-0378">Hydrolase</keyword>
<reference evidence="3 4" key="1">
    <citation type="submission" date="2018-03" db="EMBL/GenBank/DDBJ databases">
        <title>Genomic Encyclopedia of Archaeal and Bacterial Type Strains, Phase II (KMG-II): from individual species to whole genera.</title>
        <authorList>
            <person name="Goeker M."/>
        </authorList>
    </citation>
    <scope>NUCLEOTIDE SEQUENCE [LARGE SCALE GENOMIC DNA]</scope>
    <source>
        <strain evidence="3 4">DSM 18107</strain>
    </source>
</reference>
<accession>A0A2P8GDI7</accession>
<dbReference type="AlphaFoldDB" id="A0A2P8GDI7"/>
<feature type="region of interest" description="Disordered" evidence="1">
    <location>
        <begin position="205"/>
        <end position="235"/>
    </location>
</feature>
<dbReference type="InterPro" id="IPR009045">
    <property type="entry name" value="Zn_M74/Hedgehog-like"/>
</dbReference>
<protein>
    <submittedName>
        <fullName evidence="3">D-alanyl-D-alanine carboxypeptidase-like protein</fullName>
    </submittedName>
</protein>
<dbReference type="Gene3D" id="3.30.1380.10">
    <property type="match status" value="1"/>
</dbReference>
<name>A0A2P8GDI7_9BACT</name>
<feature type="compositionally biased region" description="Basic and acidic residues" evidence="1">
    <location>
        <begin position="205"/>
        <end position="216"/>
    </location>
</feature>
<dbReference type="Proteomes" id="UP000240978">
    <property type="component" value="Unassembled WGS sequence"/>
</dbReference>
<feature type="compositionally biased region" description="Polar residues" evidence="1">
    <location>
        <begin position="322"/>
        <end position="344"/>
    </location>
</feature>
<feature type="domain" description="Peptidase M15C" evidence="2">
    <location>
        <begin position="461"/>
        <end position="525"/>
    </location>
</feature>
<keyword evidence="4" id="KW-1185">Reference proteome</keyword>
<comment type="caution">
    <text evidence="3">The sequence shown here is derived from an EMBL/GenBank/DDBJ whole genome shotgun (WGS) entry which is preliminary data.</text>
</comment>
<dbReference type="SUPFAM" id="SSF55166">
    <property type="entry name" value="Hedgehog/DD-peptidase"/>
    <property type="match status" value="1"/>
</dbReference>
<proteinExistence type="predicted"/>
<feature type="region of interest" description="Disordered" evidence="1">
    <location>
        <begin position="131"/>
        <end position="153"/>
    </location>
</feature>